<evidence type="ECO:0000259" key="4">
    <source>
        <dbReference type="Pfam" id="PF08030"/>
    </source>
</evidence>
<dbReference type="CDD" id="cd06186">
    <property type="entry name" value="NOX_Duox_like_FAD_NADP"/>
    <property type="match status" value="1"/>
</dbReference>
<dbReference type="VEuPathDB" id="FungiDB:PV09_07585"/>
<dbReference type="AlphaFoldDB" id="A0A0D2ANX4"/>
<organism evidence="5 6">
    <name type="scientific">Verruconis gallopava</name>
    <dbReference type="NCBI Taxonomy" id="253628"/>
    <lineage>
        <taxon>Eukaryota</taxon>
        <taxon>Fungi</taxon>
        <taxon>Dikarya</taxon>
        <taxon>Ascomycota</taxon>
        <taxon>Pezizomycotina</taxon>
        <taxon>Dothideomycetes</taxon>
        <taxon>Pleosporomycetidae</taxon>
        <taxon>Venturiales</taxon>
        <taxon>Sympoventuriaceae</taxon>
        <taxon>Verruconis</taxon>
    </lineage>
</organism>
<dbReference type="GO" id="GO:0000293">
    <property type="term" value="F:ferric-chelate reductase activity"/>
    <property type="evidence" value="ECO:0007669"/>
    <property type="project" value="TreeGrafter"/>
</dbReference>
<dbReference type="PANTHER" id="PTHR32361:SF26">
    <property type="entry name" value="FAD-BINDING 8 DOMAIN-CONTAINING PROTEIN-RELATED"/>
    <property type="match status" value="1"/>
</dbReference>
<dbReference type="Proteomes" id="UP000053259">
    <property type="component" value="Unassembled WGS sequence"/>
</dbReference>
<dbReference type="EMBL" id="KN847559">
    <property type="protein sequence ID" value="KIW00824.1"/>
    <property type="molecule type" value="Genomic_DNA"/>
</dbReference>
<evidence type="ECO:0000313" key="6">
    <source>
        <dbReference type="Proteomes" id="UP000053259"/>
    </source>
</evidence>
<dbReference type="STRING" id="253628.A0A0D2ANX4"/>
<keyword evidence="3" id="KW-1133">Transmembrane helix</keyword>
<dbReference type="GeneID" id="27315558"/>
<dbReference type="Gene3D" id="3.40.50.80">
    <property type="entry name" value="Nucleotide-binding domain of ferredoxin-NADP reductase (FNR) module"/>
    <property type="match status" value="1"/>
</dbReference>
<reference evidence="5 6" key="1">
    <citation type="submission" date="2015-01" db="EMBL/GenBank/DDBJ databases">
        <title>The Genome Sequence of Ochroconis gallopava CBS43764.</title>
        <authorList>
            <consortium name="The Broad Institute Genomics Platform"/>
            <person name="Cuomo C."/>
            <person name="de Hoog S."/>
            <person name="Gorbushina A."/>
            <person name="Stielow B."/>
            <person name="Teixiera M."/>
            <person name="Abouelleil A."/>
            <person name="Chapman S.B."/>
            <person name="Priest M."/>
            <person name="Young S.K."/>
            <person name="Wortman J."/>
            <person name="Nusbaum C."/>
            <person name="Birren B."/>
        </authorList>
    </citation>
    <scope>NUCLEOTIDE SEQUENCE [LARGE SCALE GENOMIC DNA]</scope>
    <source>
        <strain evidence="5 6">CBS 43764</strain>
    </source>
</reference>
<keyword evidence="2" id="KW-0560">Oxidoreductase</keyword>
<feature type="transmembrane region" description="Helical" evidence="3">
    <location>
        <begin position="185"/>
        <end position="202"/>
    </location>
</feature>
<keyword evidence="6" id="KW-1185">Reference proteome</keyword>
<feature type="transmembrane region" description="Helical" evidence="3">
    <location>
        <begin position="6"/>
        <end position="24"/>
    </location>
</feature>
<dbReference type="InParanoid" id="A0A0D2ANX4"/>
<accession>A0A0D2ANX4</accession>
<dbReference type="RefSeq" id="XP_016210693.1">
    <property type="nucleotide sequence ID" value="XM_016361367.1"/>
</dbReference>
<evidence type="ECO:0000256" key="1">
    <source>
        <dbReference type="ARBA" id="ARBA00022448"/>
    </source>
</evidence>
<dbReference type="HOGENOM" id="CLU_010365_8_1_1"/>
<dbReference type="OrthoDB" id="4494341at2759"/>
<dbReference type="GO" id="GO:0006826">
    <property type="term" value="P:iron ion transport"/>
    <property type="evidence" value="ECO:0007669"/>
    <property type="project" value="TreeGrafter"/>
</dbReference>
<feature type="transmembrane region" description="Helical" evidence="3">
    <location>
        <begin position="60"/>
        <end position="80"/>
    </location>
</feature>
<evidence type="ECO:0000256" key="2">
    <source>
        <dbReference type="ARBA" id="ARBA00023002"/>
    </source>
</evidence>
<feature type="domain" description="Ferric reductase NAD binding" evidence="4">
    <location>
        <begin position="380"/>
        <end position="521"/>
    </location>
</feature>
<evidence type="ECO:0000313" key="5">
    <source>
        <dbReference type="EMBL" id="KIW00824.1"/>
    </source>
</evidence>
<sequence>MEQLWIYAISLASCLSACFLYRLLRLLNERSRYFLRSHFRRAMIHTHVGKRLHSSLDVNMLALSILALYAAGNTFCLFFGRPDRLQISKNASTLAMINLCAVFLGSRVNLALDRCLRIRLGELAFLHRWVGRTCFSHMAIHIALRMWMSPMRIGVLFVTLIVTTPSLILFSLLPVRRYFYEVFKRVHAFVAFVFLGALWAHVPLNNTLFVSILSCISVIWFCWMLLSVLAIVLRSGGFHTATLSDIDVVPKYFRSPRADNEVSNGIARAMQADIDGNGHDQIAGIAQSTHRLWVTLKKPCNIFPGHYFYICFPSIPNRAQGILQWHPYMVMWQEVIEGKQVLQFLLDRRSGFSKKIRTAEPKAAVLLDGPYGVDYHVDDYDKVLYITSGVGVASCIVSIQKLLKSHNNKTGRVRRISLTWLADSEDQYSIVQDLFKLLLREDPREILNIVTYVRGRNRPGESRRIMRGLHSHEGAMFVADVIQQEWDAEAGNMAVVACTTPSVDQDIRAAVRKTSSRGTQVVLTGNDRSATSTTQNKYRVNGDVNEPDIDRIETFNDIDLIYPDFRPEELPK</sequence>
<protein>
    <recommendedName>
        <fullName evidence="4">Ferric reductase NAD binding domain-containing protein</fullName>
    </recommendedName>
</protein>
<dbReference type="GO" id="GO:0005886">
    <property type="term" value="C:plasma membrane"/>
    <property type="evidence" value="ECO:0007669"/>
    <property type="project" value="TreeGrafter"/>
</dbReference>
<feature type="transmembrane region" description="Helical" evidence="3">
    <location>
        <begin position="153"/>
        <end position="173"/>
    </location>
</feature>
<keyword evidence="1" id="KW-0813">Transport</keyword>
<evidence type="ECO:0000256" key="3">
    <source>
        <dbReference type="SAM" id="Phobius"/>
    </source>
</evidence>
<proteinExistence type="predicted"/>
<dbReference type="Pfam" id="PF08030">
    <property type="entry name" value="NAD_binding_6"/>
    <property type="match status" value="1"/>
</dbReference>
<name>A0A0D2ANX4_9PEZI</name>
<dbReference type="GO" id="GO:0015677">
    <property type="term" value="P:copper ion import"/>
    <property type="evidence" value="ECO:0007669"/>
    <property type="project" value="TreeGrafter"/>
</dbReference>
<keyword evidence="3" id="KW-0472">Membrane</keyword>
<gene>
    <name evidence="5" type="ORF">PV09_07585</name>
</gene>
<dbReference type="InterPro" id="IPR051410">
    <property type="entry name" value="Ferric/Cupric_Reductase"/>
</dbReference>
<dbReference type="InterPro" id="IPR013121">
    <property type="entry name" value="Fe_red_NAD-bd_6"/>
</dbReference>
<feature type="transmembrane region" description="Helical" evidence="3">
    <location>
        <begin position="208"/>
        <end position="233"/>
    </location>
</feature>
<feature type="transmembrane region" description="Helical" evidence="3">
    <location>
        <begin position="92"/>
        <end position="108"/>
    </location>
</feature>
<dbReference type="GO" id="GO:0006879">
    <property type="term" value="P:intracellular iron ion homeostasis"/>
    <property type="evidence" value="ECO:0007669"/>
    <property type="project" value="TreeGrafter"/>
</dbReference>
<dbReference type="InterPro" id="IPR039261">
    <property type="entry name" value="FNR_nucleotide-bd"/>
</dbReference>
<dbReference type="PANTHER" id="PTHR32361">
    <property type="entry name" value="FERRIC/CUPRIC REDUCTASE TRANSMEMBRANE COMPONENT"/>
    <property type="match status" value="1"/>
</dbReference>
<keyword evidence="3" id="KW-0812">Transmembrane</keyword>